<dbReference type="InterPro" id="IPR032710">
    <property type="entry name" value="NTF2-like_dom_sf"/>
</dbReference>
<dbReference type="Proteomes" id="UP000255317">
    <property type="component" value="Unassembled WGS sequence"/>
</dbReference>
<proteinExistence type="predicted"/>
<feature type="domain" description="DUF4440" evidence="2">
    <location>
        <begin position="38"/>
        <end position="95"/>
    </location>
</feature>
<reference evidence="3 4" key="1">
    <citation type="submission" date="2018-07" db="EMBL/GenBank/DDBJ databases">
        <title>Genomic Encyclopedia of Type Strains, Phase IV (KMG-IV): sequencing the most valuable type-strain genomes for metagenomic binning, comparative biology and taxonomic classification.</title>
        <authorList>
            <person name="Goeker M."/>
        </authorList>
    </citation>
    <scope>NUCLEOTIDE SEQUENCE [LARGE SCALE GENOMIC DNA]</scope>
    <source>
        <strain evidence="3 4">DSM 101478</strain>
    </source>
</reference>
<evidence type="ECO:0000256" key="1">
    <source>
        <dbReference type="SAM" id="SignalP"/>
    </source>
</evidence>
<dbReference type="AlphaFoldDB" id="A0A370QFC2"/>
<evidence type="ECO:0000259" key="2">
    <source>
        <dbReference type="Pfam" id="PF14534"/>
    </source>
</evidence>
<dbReference type="InterPro" id="IPR027843">
    <property type="entry name" value="DUF4440"/>
</dbReference>
<dbReference type="Gene3D" id="3.10.450.50">
    <property type="match status" value="1"/>
</dbReference>
<organism evidence="3 4">
    <name type="scientific">Marinirhabdus gelatinilytica</name>
    <dbReference type="NCBI Taxonomy" id="1703343"/>
    <lineage>
        <taxon>Bacteria</taxon>
        <taxon>Pseudomonadati</taxon>
        <taxon>Bacteroidota</taxon>
        <taxon>Flavobacteriia</taxon>
        <taxon>Flavobacteriales</taxon>
        <taxon>Flavobacteriaceae</taxon>
    </lineage>
</organism>
<dbReference type="SUPFAM" id="SSF54427">
    <property type="entry name" value="NTF2-like"/>
    <property type="match status" value="1"/>
</dbReference>
<evidence type="ECO:0000313" key="3">
    <source>
        <dbReference type="EMBL" id="RDK87067.1"/>
    </source>
</evidence>
<gene>
    <name evidence="3" type="ORF">C8D94_102247</name>
</gene>
<dbReference type="Pfam" id="PF14534">
    <property type="entry name" value="DUF4440"/>
    <property type="match status" value="1"/>
</dbReference>
<name>A0A370QFC2_9FLAO</name>
<feature type="chain" id="PRO_5016960991" evidence="1">
    <location>
        <begin position="19"/>
        <end position="162"/>
    </location>
</feature>
<keyword evidence="1" id="KW-0732">Signal</keyword>
<evidence type="ECO:0000313" key="4">
    <source>
        <dbReference type="Proteomes" id="UP000255317"/>
    </source>
</evidence>
<dbReference type="RefSeq" id="WP_115123271.1">
    <property type="nucleotide sequence ID" value="NZ_QRAO01000002.1"/>
</dbReference>
<dbReference type="EMBL" id="QRAO01000002">
    <property type="protein sequence ID" value="RDK87067.1"/>
    <property type="molecule type" value="Genomic_DNA"/>
</dbReference>
<accession>A0A370QFC2</accession>
<feature type="signal peptide" evidence="1">
    <location>
        <begin position="1"/>
        <end position="18"/>
    </location>
</feature>
<protein>
    <submittedName>
        <fullName evidence="3">Uncharacterized protein DUF4440</fullName>
    </submittedName>
</protein>
<keyword evidence="4" id="KW-1185">Reference proteome</keyword>
<dbReference type="OrthoDB" id="1357763at2"/>
<comment type="caution">
    <text evidence="3">The sequence shown here is derived from an EMBL/GenBank/DDBJ whole genome shotgun (WGS) entry which is preliminary data.</text>
</comment>
<sequence>MKALLILLFSALTTVAISQVETTSGLFMQMKRLDSILFEEGFNNCNLKDLETVLAEDLEFYHDVGGTQDKKEFLEAMAKNICGNRSVKITRELIEGSLEVFPLKNNDSLYGALVNGAHEFFRKESGGEIEKTGYARFTSYYELLNNVWKLKRVFSFDHKAAE</sequence>